<dbReference type="EMBL" id="JAKFHA010000029">
    <property type="protein sequence ID" value="MCF2532085.1"/>
    <property type="molecule type" value="Genomic_DNA"/>
</dbReference>
<reference evidence="5" key="1">
    <citation type="submission" date="2022-01" db="EMBL/GenBank/DDBJ databases">
        <title>Genome-Based Taxonomic Classification of the Phylum Actinobacteria.</title>
        <authorList>
            <person name="Gao Y."/>
        </authorList>
    </citation>
    <scope>NUCLEOTIDE SEQUENCE</scope>
    <source>
        <strain evidence="5">KLBMP 8922</strain>
    </source>
</reference>
<name>A0AA41Q6Z1_9ACTN</name>
<dbReference type="SMART" id="SM00421">
    <property type="entry name" value="HTH_LUXR"/>
    <property type="match status" value="1"/>
</dbReference>
<keyword evidence="3" id="KW-0804">Transcription</keyword>
<evidence type="ECO:0000256" key="1">
    <source>
        <dbReference type="ARBA" id="ARBA00023015"/>
    </source>
</evidence>
<evidence type="ECO:0000313" key="5">
    <source>
        <dbReference type="EMBL" id="MCF2532085.1"/>
    </source>
</evidence>
<dbReference type="SUPFAM" id="SSF46894">
    <property type="entry name" value="C-terminal effector domain of the bipartite response regulators"/>
    <property type="match status" value="1"/>
</dbReference>
<dbReference type="PROSITE" id="PS50043">
    <property type="entry name" value="HTH_LUXR_2"/>
    <property type="match status" value="1"/>
</dbReference>
<comment type="caution">
    <text evidence="5">The sequence shown here is derived from an EMBL/GenBank/DDBJ whole genome shotgun (WGS) entry which is preliminary data.</text>
</comment>
<feature type="domain" description="HTH luxR-type" evidence="4">
    <location>
        <begin position="1"/>
        <end position="44"/>
    </location>
</feature>
<evidence type="ECO:0000256" key="2">
    <source>
        <dbReference type="ARBA" id="ARBA00023125"/>
    </source>
</evidence>
<dbReference type="GO" id="GO:0003677">
    <property type="term" value="F:DNA binding"/>
    <property type="evidence" value="ECO:0007669"/>
    <property type="project" value="UniProtKB-KW"/>
</dbReference>
<dbReference type="GO" id="GO:0006355">
    <property type="term" value="P:regulation of DNA-templated transcription"/>
    <property type="evidence" value="ECO:0007669"/>
    <property type="project" value="InterPro"/>
</dbReference>
<dbReference type="Proteomes" id="UP001165378">
    <property type="component" value="Unassembled WGS sequence"/>
</dbReference>
<organism evidence="5 6">
    <name type="scientific">Yinghuangia soli</name>
    <dbReference type="NCBI Taxonomy" id="2908204"/>
    <lineage>
        <taxon>Bacteria</taxon>
        <taxon>Bacillati</taxon>
        <taxon>Actinomycetota</taxon>
        <taxon>Actinomycetes</taxon>
        <taxon>Kitasatosporales</taxon>
        <taxon>Streptomycetaceae</taxon>
        <taxon>Yinghuangia</taxon>
    </lineage>
</organism>
<dbReference type="PANTHER" id="PTHR44688">
    <property type="entry name" value="DNA-BINDING TRANSCRIPTIONAL ACTIVATOR DEVR_DOSR"/>
    <property type="match status" value="1"/>
</dbReference>
<dbReference type="AlphaFoldDB" id="A0AA41Q6Z1"/>
<accession>A0AA41Q6Z1</accession>
<dbReference type="Pfam" id="PF00196">
    <property type="entry name" value="GerE"/>
    <property type="match status" value="1"/>
</dbReference>
<dbReference type="Gene3D" id="1.10.10.10">
    <property type="entry name" value="Winged helix-like DNA-binding domain superfamily/Winged helix DNA-binding domain"/>
    <property type="match status" value="1"/>
</dbReference>
<keyword evidence="1" id="KW-0805">Transcription regulation</keyword>
<evidence type="ECO:0000256" key="3">
    <source>
        <dbReference type="ARBA" id="ARBA00023163"/>
    </source>
</evidence>
<dbReference type="InterPro" id="IPR016032">
    <property type="entry name" value="Sig_transdc_resp-reg_C-effctor"/>
</dbReference>
<dbReference type="PANTHER" id="PTHR44688:SF16">
    <property type="entry name" value="DNA-BINDING TRANSCRIPTIONAL ACTIVATOR DEVR_DOSR"/>
    <property type="match status" value="1"/>
</dbReference>
<gene>
    <name evidence="5" type="ORF">LZ495_33385</name>
</gene>
<evidence type="ECO:0000313" key="6">
    <source>
        <dbReference type="Proteomes" id="UP001165378"/>
    </source>
</evidence>
<keyword evidence="6" id="KW-1185">Reference proteome</keyword>
<keyword evidence="2" id="KW-0238">DNA-binding</keyword>
<protein>
    <submittedName>
        <fullName evidence="5">Helix-turn-helix transcriptional regulator</fullName>
    </submittedName>
</protein>
<dbReference type="InterPro" id="IPR036388">
    <property type="entry name" value="WH-like_DNA-bd_sf"/>
</dbReference>
<evidence type="ECO:0000259" key="4">
    <source>
        <dbReference type="PROSITE" id="PS50043"/>
    </source>
</evidence>
<proteinExistence type="predicted"/>
<sequence length="52" mass="5549">MTNRQVAQQLYLSPHTVDAHLRRVFAKLGVRNRADLARACAARGSAGGSSVA</sequence>
<dbReference type="InterPro" id="IPR000792">
    <property type="entry name" value="Tscrpt_reg_LuxR_C"/>
</dbReference>